<gene>
    <name evidence="2" type="ORF">CDAR_235551</name>
</gene>
<protein>
    <submittedName>
        <fullName evidence="2">Uncharacterized protein</fullName>
    </submittedName>
</protein>
<feature type="non-terminal residue" evidence="2">
    <location>
        <position position="1"/>
    </location>
</feature>
<accession>A0AAV4VGL5</accession>
<feature type="coiled-coil region" evidence="1">
    <location>
        <begin position="856"/>
        <end position="883"/>
    </location>
</feature>
<proteinExistence type="predicted"/>
<reference evidence="2 3" key="1">
    <citation type="submission" date="2021-06" db="EMBL/GenBank/DDBJ databases">
        <title>Caerostris darwini draft genome.</title>
        <authorList>
            <person name="Kono N."/>
            <person name="Arakawa K."/>
        </authorList>
    </citation>
    <scope>NUCLEOTIDE SEQUENCE [LARGE SCALE GENOMIC DNA]</scope>
</reference>
<comment type="caution">
    <text evidence="2">The sequence shown here is derived from an EMBL/GenBank/DDBJ whole genome shotgun (WGS) entry which is preliminary data.</text>
</comment>
<keyword evidence="1" id="KW-0175">Coiled coil</keyword>
<evidence type="ECO:0000313" key="3">
    <source>
        <dbReference type="Proteomes" id="UP001054837"/>
    </source>
</evidence>
<dbReference type="AlphaFoldDB" id="A0AAV4VGL5"/>
<dbReference type="Proteomes" id="UP001054837">
    <property type="component" value="Unassembled WGS sequence"/>
</dbReference>
<keyword evidence="3" id="KW-1185">Reference proteome</keyword>
<organism evidence="2 3">
    <name type="scientific">Caerostris darwini</name>
    <dbReference type="NCBI Taxonomy" id="1538125"/>
    <lineage>
        <taxon>Eukaryota</taxon>
        <taxon>Metazoa</taxon>
        <taxon>Ecdysozoa</taxon>
        <taxon>Arthropoda</taxon>
        <taxon>Chelicerata</taxon>
        <taxon>Arachnida</taxon>
        <taxon>Araneae</taxon>
        <taxon>Araneomorphae</taxon>
        <taxon>Entelegynae</taxon>
        <taxon>Araneoidea</taxon>
        <taxon>Araneidae</taxon>
        <taxon>Caerostris</taxon>
    </lineage>
</organism>
<sequence length="935" mass="109145">LRNYINLPQKIKLSSAIDAFEYQVLKKKFKTSFFKRIAFYLEKREQMDLPTPQLIDLKAWCPSSSDEVPSTCSDIWEIFVPEESSLVWSIILAWVASFRHHATSEIKLILEILFPEDSEEQLKKIKEIELFNPFENRNSLFMNERVKEFIKKIEAKLRTYVSNVMENDETSRLTEAASEMLFCHIKVLRKDSKQIETITSSDLDKQSACSTIVIFERHMNSPNEAKFSFGMDIRYANPLRKAILEIILKEVKNQIGQEGINIINKVTAQDQQFKDNFLISLIKSSQEDLIVELYKSPYIVWRLADAGFNTNPCVCEHDRKSAFFYCFELNCNRLLYVLYNYAINSHHRSRKSVRNPNIDVLNALEYVGRQLESDYGIIDKHQLTNPQKFELESKTWLEIFQFNKYQQAVIRDISEIEKPNSKKEIIKCVLKNYADYFYIQNKKEIKFDDYLKYSNYHEDVDNFTGLAIFDNILYFNPTKTPEFTDAMFCLVKCILSYAKFRKCGLCNQCKSNSTSCDSKFIPFNYRLEFLNKNKKLLSILESDSDGDFNDPDYIMRIILQKFDSYTEINDEFAIKRLERYLEVARKESSRVKKVLTIKRALQVLGETLIVSKNDTFGKMLLRDNLPVRLVNILCGLRNDCFSHYEAQSWLAMQNLEDDAFLALQSGFEHILIILRDIISIQGLRVAEFLIENCKFQYASESEPLRKSISNGEQKIGIYFTSVEPKLSLILSNAISALRNKIKEQESKKSKVESYGKETLCLKYLHDYILKRKFCDKLSLVDFQSFFDFLTDNNDKDIDKSIESQIDNHLSNIESASINLFGKNGNSYSFDYSHFENLHNNIKNFAFFSLDEIAVIKQKCLDLCKKSEAAKENLERNLTENSESVDAVRHLDDILMPKHNMRLIKQKMSEWSSKKIIKELNKATSKIGNQLMILTR</sequence>
<dbReference type="EMBL" id="BPLQ01013029">
    <property type="protein sequence ID" value="GIY69266.1"/>
    <property type="molecule type" value="Genomic_DNA"/>
</dbReference>
<name>A0AAV4VGL5_9ARAC</name>
<evidence type="ECO:0000313" key="2">
    <source>
        <dbReference type="EMBL" id="GIY69266.1"/>
    </source>
</evidence>
<evidence type="ECO:0000256" key="1">
    <source>
        <dbReference type="SAM" id="Coils"/>
    </source>
</evidence>